<gene>
    <name evidence="2" type="ORF">FNH08_38605</name>
</gene>
<proteinExistence type="predicted"/>
<name>A0A5N8XTY2_9ACTN</name>
<feature type="non-terminal residue" evidence="2">
    <location>
        <position position="80"/>
    </location>
</feature>
<evidence type="ECO:0000256" key="1">
    <source>
        <dbReference type="SAM" id="Phobius"/>
    </source>
</evidence>
<comment type="caution">
    <text evidence="2">The sequence shown here is derived from an EMBL/GenBank/DDBJ whole genome shotgun (WGS) entry which is preliminary data.</text>
</comment>
<protein>
    <submittedName>
        <fullName evidence="2">Murein L,D-transpeptidase</fullName>
    </submittedName>
</protein>
<keyword evidence="1" id="KW-0472">Membrane</keyword>
<sequence length="80" mass="8360">MSDELTRELTDGLRRLAEDAEAPPPVSGADVRRVAVRRRRRRRTTVAVAGGSVAAALAVLLTVNITGGGTENRPSPAASP</sequence>
<dbReference type="AlphaFoldDB" id="A0A5N8XTY2"/>
<evidence type="ECO:0000313" key="3">
    <source>
        <dbReference type="Proteomes" id="UP000400924"/>
    </source>
</evidence>
<accession>A0A5N8XTY2</accession>
<keyword evidence="1" id="KW-1133">Transmembrane helix</keyword>
<keyword evidence="1" id="KW-0812">Transmembrane</keyword>
<organism evidence="2 3">
    <name type="scientific">Streptomyces spongiae</name>
    <dbReference type="NCBI Taxonomy" id="565072"/>
    <lineage>
        <taxon>Bacteria</taxon>
        <taxon>Bacillati</taxon>
        <taxon>Actinomycetota</taxon>
        <taxon>Actinomycetes</taxon>
        <taxon>Kitasatosporales</taxon>
        <taxon>Streptomycetaceae</taxon>
        <taxon>Streptomyces</taxon>
    </lineage>
</organism>
<reference evidence="2 3" key="1">
    <citation type="submission" date="2019-07" db="EMBL/GenBank/DDBJ databases">
        <title>New species of Amycolatopsis and Streptomyces.</title>
        <authorList>
            <person name="Duangmal K."/>
            <person name="Teo W.F.A."/>
            <person name="Lipun K."/>
        </authorList>
    </citation>
    <scope>NUCLEOTIDE SEQUENCE [LARGE SCALE GENOMIC DNA]</scope>
    <source>
        <strain evidence="2 3">NBRC 106415</strain>
    </source>
</reference>
<evidence type="ECO:0000313" key="2">
    <source>
        <dbReference type="EMBL" id="MPY62853.1"/>
    </source>
</evidence>
<feature type="transmembrane region" description="Helical" evidence="1">
    <location>
        <begin position="46"/>
        <end position="66"/>
    </location>
</feature>
<keyword evidence="3" id="KW-1185">Reference proteome</keyword>
<dbReference type="EMBL" id="VJZC01000473">
    <property type="protein sequence ID" value="MPY62853.1"/>
    <property type="molecule type" value="Genomic_DNA"/>
</dbReference>
<dbReference type="Proteomes" id="UP000400924">
    <property type="component" value="Unassembled WGS sequence"/>
</dbReference>